<proteinExistence type="predicted"/>
<evidence type="ECO:0000313" key="1">
    <source>
        <dbReference type="EMBL" id="MDN2483430.1"/>
    </source>
</evidence>
<gene>
    <name evidence="1" type="ORF">QWJ08_18965</name>
</gene>
<dbReference type="EMBL" id="JAUEOZ010000002">
    <property type="protein sequence ID" value="MDN2483430.1"/>
    <property type="molecule type" value="Genomic_DNA"/>
</dbReference>
<reference evidence="1" key="1">
    <citation type="submission" date="2024-05" db="EMBL/GenBank/DDBJ databases">
        <title>Genome Sequences of Four Agar- Degrading Marine Bacteria.</title>
        <authorList>
            <person name="Phillips E.K."/>
            <person name="Shaffer J.C."/>
            <person name="Henson M.W."/>
            <person name="Temperton B."/>
            <person name="Thrash C.J."/>
            <person name="Martin M.O."/>
        </authorList>
    </citation>
    <scope>NUCLEOTIDE SEQUENCE</scope>
    <source>
        <strain evidence="1">EKP203</strain>
    </source>
</reference>
<keyword evidence="2" id="KW-1185">Reference proteome</keyword>
<dbReference type="RefSeq" id="WP_289963493.1">
    <property type="nucleotide sequence ID" value="NZ_JAUEOZ010000002.1"/>
</dbReference>
<evidence type="ECO:0000313" key="2">
    <source>
        <dbReference type="Proteomes" id="UP001169719"/>
    </source>
</evidence>
<name>A0ABT7Y5U9_9VIBR</name>
<sequence length="200" mass="22984">MSNTIPSQSAYKGKTEYLKVSRPRPCVPYIGYDYLDLTDDELKQRCPLIRFTQVTDVKQLEEYLIEFFAFNYHIDANLLTRESSLVDDVERHVWAQELDMPFEEVTYGRIGCGKDDDGNVVGGISDRGLVMFMFFQFDLESLFGIRTVKEPRKANLVVNPEEDPGSLLDCETIADLAAFMFAYGERYRQLHHADNDLVGQ</sequence>
<accession>A0ABT7Y5U9</accession>
<comment type="caution">
    <text evidence="1">The sequence shown here is derived from an EMBL/GenBank/DDBJ whole genome shotgun (WGS) entry which is preliminary data.</text>
</comment>
<protein>
    <submittedName>
        <fullName evidence="1">Uncharacterized protein</fullName>
    </submittedName>
</protein>
<organism evidence="1 2">
    <name type="scientific">Vibrio agarivorans</name>
    <dbReference type="NCBI Taxonomy" id="153622"/>
    <lineage>
        <taxon>Bacteria</taxon>
        <taxon>Pseudomonadati</taxon>
        <taxon>Pseudomonadota</taxon>
        <taxon>Gammaproteobacteria</taxon>
        <taxon>Vibrionales</taxon>
        <taxon>Vibrionaceae</taxon>
        <taxon>Vibrio</taxon>
    </lineage>
</organism>
<dbReference type="Proteomes" id="UP001169719">
    <property type="component" value="Unassembled WGS sequence"/>
</dbReference>